<dbReference type="AlphaFoldDB" id="G0QZ81"/>
<accession>G0QZ81</accession>
<keyword evidence="7" id="KW-1185">Reference proteome</keyword>
<dbReference type="SUPFAM" id="SSF52540">
    <property type="entry name" value="P-loop containing nucleoside triphosphate hydrolases"/>
    <property type="match status" value="1"/>
</dbReference>
<dbReference type="Pfam" id="PF00225">
    <property type="entry name" value="Kinesin"/>
    <property type="match status" value="1"/>
</dbReference>
<gene>
    <name evidence="6" type="ORF">IMG5_155060</name>
</gene>
<dbReference type="SMART" id="SM00129">
    <property type="entry name" value="KISc"/>
    <property type="match status" value="1"/>
</dbReference>
<evidence type="ECO:0000256" key="4">
    <source>
        <dbReference type="PROSITE-ProRule" id="PRU00283"/>
    </source>
</evidence>
<keyword evidence="2" id="KW-0175">Coiled coil</keyword>
<keyword evidence="3" id="KW-0505">Motor protein</keyword>
<dbReference type="GO" id="GO:0005874">
    <property type="term" value="C:microtubule"/>
    <property type="evidence" value="ECO:0007669"/>
    <property type="project" value="UniProtKB-KW"/>
</dbReference>
<dbReference type="GO" id="GO:0003777">
    <property type="term" value="F:microtubule motor activity"/>
    <property type="evidence" value="ECO:0007669"/>
    <property type="project" value="InterPro"/>
</dbReference>
<dbReference type="InterPro" id="IPR027417">
    <property type="entry name" value="P-loop_NTPase"/>
</dbReference>
<sequence length="152" mass="17688">MMIKLILKLKKIHKKEYMFKQIRATKLNEYSSRSHTIFMFQINQKLANGSEKNGKLNLVDLAGCENISKSGAFGENLEEAIKINLSITSLGKVIFALNNEQDFIPYRNSKLTRILQESLGGNYQVVYFCLFIYFLLQKDFFNCELFNAFEIY</sequence>
<protein>
    <submittedName>
        <fullName evidence="6">Kinesin motor domain protein</fullName>
    </submittedName>
</protein>
<dbReference type="PROSITE" id="PS50067">
    <property type="entry name" value="KINESIN_MOTOR_2"/>
    <property type="match status" value="1"/>
</dbReference>
<dbReference type="RefSeq" id="XP_004030700.1">
    <property type="nucleotide sequence ID" value="XM_004030652.1"/>
</dbReference>
<comment type="caution">
    <text evidence="4">Lacks conserved residue(s) required for the propagation of feature annotation.</text>
</comment>
<name>G0QZ81_ICHMU</name>
<dbReference type="PANTHER" id="PTHR47968:SF36">
    <property type="entry name" value="KINESIN HEAVY CHAIN ISOFORM X1"/>
    <property type="match status" value="1"/>
</dbReference>
<dbReference type="GO" id="GO:0005524">
    <property type="term" value="F:ATP binding"/>
    <property type="evidence" value="ECO:0007669"/>
    <property type="project" value="InterPro"/>
</dbReference>
<dbReference type="Proteomes" id="UP000008983">
    <property type="component" value="Unassembled WGS sequence"/>
</dbReference>
<dbReference type="GO" id="GO:0008017">
    <property type="term" value="F:microtubule binding"/>
    <property type="evidence" value="ECO:0007669"/>
    <property type="project" value="InterPro"/>
</dbReference>
<dbReference type="GO" id="GO:0007018">
    <property type="term" value="P:microtubule-based movement"/>
    <property type="evidence" value="ECO:0007669"/>
    <property type="project" value="InterPro"/>
</dbReference>
<dbReference type="GeneID" id="14905578"/>
<reference evidence="6 7" key="1">
    <citation type="submission" date="2011-07" db="EMBL/GenBank/DDBJ databases">
        <authorList>
            <person name="Coyne R."/>
            <person name="Brami D."/>
            <person name="Johnson J."/>
            <person name="Hostetler J."/>
            <person name="Hannick L."/>
            <person name="Clark T."/>
            <person name="Cassidy-Hanley D."/>
            <person name="Inman J."/>
        </authorList>
    </citation>
    <scope>NUCLEOTIDE SEQUENCE [LARGE SCALE GENOMIC DNA]</scope>
    <source>
        <strain evidence="6 7">G5</strain>
    </source>
</reference>
<proteinExistence type="inferred from homology"/>
<evidence type="ECO:0000313" key="6">
    <source>
        <dbReference type="EMBL" id="EGR29464.1"/>
    </source>
</evidence>
<dbReference type="OMA" id="ERMGRTH"/>
<dbReference type="PANTHER" id="PTHR47968">
    <property type="entry name" value="CENTROMERE PROTEIN E"/>
    <property type="match status" value="1"/>
</dbReference>
<dbReference type="InParanoid" id="G0QZ81"/>
<dbReference type="InterPro" id="IPR001752">
    <property type="entry name" value="Kinesin_motor_dom"/>
</dbReference>
<dbReference type="EMBL" id="GL984141">
    <property type="protein sequence ID" value="EGR29464.1"/>
    <property type="molecule type" value="Genomic_DNA"/>
</dbReference>
<dbReference type="Gene3D" id="3.40.850.10">
    <property type="entry name" value="Kinesin motor domain"/>
    <property type="match status" value="1"/>
</dbReference>
<dbReference type="PRINTS" id="PR00380">
    <property type="entry name" value="KINESINHEAVY"/>
</dbReference>
<dbReference type="eggNOG" id="KOG0240">
    <property type="taxonomic scope" value="Eukaryota"/>
</dbReference>
<evidence type="ECO:0000259" key="5">
    <source>
        <dbReference type="PROSITE" id="PS50067"/>
    </source>
</evidence>
<organism evidence="6 7">
    <name type="scientific">Ichthyophthirius multifiliis</name>
    <name type="common">White spot disease agent</name>
    <name type="synonym">Ich</name>
    <dbReference type="NCBI Taxonomy" id="5932"/>
    <lineage>
        <taxon>Eukaryota</taxon>
        <taxon>Sar</taxon>
        <taxon>Alveolata</taxon>
        <taxon>Ciliophora</taxon>
        <taxon>Intramacronucleata</taxon>
        <taxon>Oligohymenophorea</taxon>
        <taxon>Hymenostomatida</taxon>
        <taxon>Ophryoglenina</taxon>
        <taxon>Ichthyophthirius</taxon>
    </lineage>
</organism>
<feature type="domain" description="Kinesin motor" evidence="5">
    <location>
        <begin position="1"/>
        <end position="152"/>
    </location>
</feature>
<evidence type="ECO:0000313" key="7">
    <source>
        <dbReference type="Proteomes" id="UP000008983"/>
    </source>
</evidence>
<evidence type="ECO:0000256" key="1">
    <source>
        <dbReference type="ARBA" id="ARBA00022701"/>
    </source>
</evidence>
<dbReference type="STRING" id="857967.G0QZ81"/>
<evidence type="ECO:0000256" key="2">
    <source>
        <dbReference type="ARBA" id="ARBA00023054"/>
    </source>
</evidence>
<keyword evidence="1" id="KW-0493">Microtubule</keyword>
<dbReference type="InterPro" id="IPR027640">
    <property type="entry name" value="Kinesin-like_fam"/>
</dbReference>
<dbReference type="OrthoDB" id="313294at2759"/>
<dbReference type="InterPro" id="IPR036961">
    <property type="entry name" value="Kinesin_motor_dom_sf"/>
</dbReference>
<evidence type="ECO:0000256" key="3">
    <source>
        <dbReference type="ARBA" id="ARBA00023175"/>
    </source>
</evidence>
<comment type="similarity">
    <text evidence="4">Belongs to the TRAFAC class myosin-kinesin ATPase superfamily. Kinesin family.</text>
</comment>